<dbReference type="OrthoDB" id="1936865at2759"/>
<dbReference type="Gene3D" id="1.10.600.10">
    <property type="entry name" value="Farnesyl Diphosphate Synthase"/>
    <property type="match status" value="1"/>
</dbReference>
<evidence type="ECO:0000256" key="2">
    <source>
        <dbReference type="ARBA" id="ARBA00022723"/>
    </source>
</evidence>
<reference evidence="8" key="1">
    <citation type="submission" date="2025-08" db="UniProtKB">
        <authorList>
            <consortium name="RefSeq"/>
        </authorList>
    </citation>
    <scope>IDENTIFICATION</scope>
    <source>
        <tissue evidence="8">Leaves</tissue>
    </source>
</reference>
<dbReference type="Pfam" id="PF03936">
    <property type="entry name" value="Terpene_synth_C"/>
    <property type="match status" value="1"/>
</dbReference>
<feature type="domain" description="Terpene synthase N-terminal" evidence="5">
    <location>
        <begin position="100"/>
        <end position="275"/>
    </location>
</feature>
<dbReference type="Proteomes" id="UP000235220">
    <property type="component" value="Chromosome 13"/>
</dbReference>
<keyword evidence="7" id="KW-1185">Reference proteome</keyword>
<accession>A0A2I4EP93</accession>
<dbReference type="SUPFAM" id="SSF48576">
    <property type="entry name" value="Terpenoid synthases"/>
    <property type="match status" value="1"/>
</dbReference>
<sequence length="401" mass="46345">MSPTLKLRGRTRLFKYCSTLCLLTAARLTASSFFLPRNANSLAIAGHYDPDRNVALDMGVPPLQPKIATVKGIRSVASRDQNSSDSTIVRRSTNYKPTIWYYDYIQSLKSEYVGVSYTRKLAELKGEVTMMFHKVLEHPKQLDLVDFLQRLGVSYHFEDDIRRILKKLCNTSTHDGDVCKNESLYTTALEFRLLRQNGYNVPQEIFSDLKNEKGNFKECLCDDVEGILAFYEASFLLIESESIMEEARNFATKHLKEYVNQSNDQNLCARVNHALELPLHWRMPRLEARWFIDAYRSKEDTNSILHGLAKLDFNMAQTVHQDDLKEGSTWWRHTGLGDLSFARYRLMENFLWRMGVSFQPRLGYNRRVLTKVNALITTIDDVYDVKVNMQIHADSILDDIA</sequence>
<dbReference type="AlphaFoldDB" id="A0A2I4EP93"/>
<comment type="cofactor">
    <cofactor evidence="1">
        <name>Mg(2+)</name>
        <dbReference type="ChEBI" id="CHEBI:18420"/>
    </cofactor>
</comment>
<protein>
    <submittedName>
        <fullName evidence="8">Myrcene synthase, chloroplastic-like</fullName>
    </submittedName>
</protein>
<dbReference type="GeneID" id="108991429"/>
<keyword evidence="4" id="KW-0456">Lyase</keyword>
<dbReference type="SUPFAM" id="SSF48239">
    <property type="entry name" value="Terpenoid cyclases/Protein prenyltransferases"/>
    <property type="match status" value="1"/>
</dbReference>
<keyword evidence="3" id="KW-0460">Magnesium</keyword>
<evidence type="ECO:0000256" key="4">
    <source>
        <dbReference type="ARBA" id="ARBA00023239"/>
    </source>
</evidence>
<evidence type="ECO:0000313" key="7">
    <source>
        <dbReference type="Proteomes" id="UP000235220"/>
    </source>
</evidence>
<evidence type="ECO:0000256" key="3">
    <source>
        <dbReference type="ARBA" id="ARBA00022842"/>
    </source>
</evidence>
<dbReference type="InterPro" id="IPR001906">
    <property type="entry name" value="Terpene_synth_N"/>
</dbReference>
<dbReference type="FunFam" id="1.50.10.130:FF:000001">
    <property type="entry name" value="Isoprene synthase, chloroplastic"/>
    <property type="match status" value="1"/>
</dbReference>
<evidence type="ECO:0000256" key="1">
    <source>
        <dbReference type="ARBA" id="ARBA00001946"/>
    </source>
</evidence>
<dbReference type="STRING" id="51240.A0A2I4EP93"/>
<dbReference type="InterPro" id="IPR008930">
    <property type="entry name" value="Terpenoid_cyclase/PrenylTrfase"/>
</dbReference>
<dbReference type="GO" id="GO:0046246">
    <property type="term" value="P:terpene biosynthetic process"/>
    <property type="evidence" value="ECO:0000318"/>
    <property type="project" value="GO_Central"/>
</dbReference>
<dbReference type="InterPro" id="IPR050148">
    <property type="entry name" value="Terpene_synthase-like"/>
</dbReference>
<dbReference type="InterPro" id="IPR008949">
    <property type="entry name" value="Isoprenoid_synthase_dom_sf"/>
</dbReference>
<dbReference type="GO" id="GO:0016114">
    <property type="term" value="P:terpenoid biosynthetic process"/>
    <property type="evidence" value="ECO:0007669"/>
    <property type="project" value="InterPro"/>
</dbReference>
<feature type="domain" description="Terpene synthase metal-binding" evidence="6">
    <location>
        <begin position="337"/>
        <end position="388"/>
    </location>
</feature>
<dbReference type="PANTHER" id="PTHR31225">
    <property type="entry name" value="OS04G0344100 PROTEIN-RELATED"/>
    <property type="match status" value="1"/>
</dbReference>
<dbReference type="InterPro" id="IPR036965">
    <property type="entry name" value="Terpene_synth_N_sf"/>
</dbReference>
<dbReference type="Gene3D" id="1.50.10.130">
    <property type="entry name" value="Terpene synthase, N-terminal domain"/>
    <property type="match status" value="1"/>
</dbReference>
<evidence type="ECO:0000259" key="6">
    <source>
        <dbReference type="Pfam" id="PF03936"/>
    </source>
</evidence>
<dbReference type="PANTHER" id="PTHR31225:SF9">
    <property type="entry name" value="TERPENE SYNTHASE 10"/>
    <property type="match status" value="1"/>
</dbReference>
<dbReference type="InParanoid" id="A0A2I4EP93"/>
<dbReference type="GO" id="GO:0010333">
    <property type="term" value="F:terpene synthase activity"/>
    <property type="evidence" value="ECO:0000318"/>
    <property type="project" value="GO_Central"/>
</dbReference>
<name>A0A2I4EP93_JUGRE</name>
<dbReference type="Pfam" id="PF01397">
    <property type="entry name" value="Terpene_synth"/>
    <property type="match status" value="1"/>
</dbReference>
<dbReference type="GO" id="GO:0000287">
    <property type="term" value="F:magnesium ion binding"/>
    <property type="evidence" value="ECO:0007669"/>
    <property type="project" value="InterPro"/>
</dbReference>
<evidence type="ECO:0000313" key="8">
    <source>
        <dbReference type="RefSeq" id="XP_018821216.2"/>
    </source>
</evidence>
<organism evidence="7 8">
    <name type="scientific">Juglans regia</name>
    <name type="common">English walnut</name>
    <dbReference type="NCBI Taxonomy" id="51240"/>
    <lineage>
        <taxon>Eukaryota</taxon>
        <taxon>Viridiplantae</taxon>
        <taxon>Streptophyta</taxon>
        <taxon>Embryophyta</taxon>
        <taxon>Tracheophyta</taxon>
        <taxon>Spermatophyta</taxon>
        <taxon>Magnoliopsida</taxon>
        <taxon>eudicotyledons</taxon>
        <taxon>Gunneridae</taxon>
        <taxon>Pentapetalae</taxon>
        <taxon>rosids</taxon>
        <taxon>fabids</taxon>
        <taxon>Fagales</taxon>
        <taxon>Juglandaceae</taxon>
        <taxon>Juglans</taxon>
    </lineage>
</organism>
<proteinExistence type="predicted"/>
<dbReference type="RefSeq" id="XP_018821216.2">
    <property type="nucleotide sequence ID" value="XM_018965671.2"/>
</dbReference>
<keyword evidence="2" id="KW-0479">Metal-binding</keyword>
<dbReference type="InterPro" id="IPR005630">
    <property type="entry name" value="Terpene_synthase_metal-bd"/>
</dbReference>
<evidence type="ECO:0000259" key="5">
    <source>
        <dbReference type="Pfam" id="PF01397"/>
    </source>
</evidence>
<dbReference type="KEGG" id="jre:108991429"/>
<gene>
    <name evidence="8" type="primary">LOC108991429</name>
</gene>